<accession>A0A1I4H118</accession>
<dbReference type="EMBL" id="FOTS01000002">
    <property type="protein sequence ID" value="SFL36022.1"/>
    <property type="molecule type" value="Genomic_DNA"/>
</dbReference>
<dbReference type="Proteomes" id="UP000199520">
    <property type="component" value="Unassembled WGS sequence"/>
</dbReference>
<gene>
    <name evidence="1" type="ORF">SAMN04490355_1002106</name>
</gene>
<dbReference type="OrthoDB" id="1680329at2"/>
<keyword evidence="2" id="KW-1185">Reference proteome</keyword>
<evidence type="ECO:0000313" key="1">
    <source>
        <dbReference type="EMBL" id="SFL36022.1"/>
    </source>
</evidence>
<evidence type="ECO:0000313" key="2">
    <source>
        <dbReference type="Proteomes" id="UP000199520"/>
    </source>
</evidence>
<dbReference type="STRING" id="1123291.SAMN04490355_1002106"/>
<reference evidence="2" key="1">
    <citation type="submission" date="2016-10" db="EMBL/GenBank/DDBJ databases">
        <authorList>
            <person name="Varghese N."/>
            <person name="Submissions S."/>
        </authorList>
    </citation>
    <scope>NUCLEOTIDE SEQUENCE [LARGE SCALE GENOMIC DNA]</scope>
    <source>
        <strain evidence="2">DSM 13327</strain>
    </source>
</reference>
<organism evidence="1 2">
    <name type="scientific">Pelosinus propionicus DSM 13327</name>
    <dbReference type="NCBI Taxonomy" id="1123291"/>
    <lineage>
        <taxon>Bacteria</taxon>
        <taxon>Bacillati</taxon>
        <taxon>Bacillota</taxon>
        <taxon>Negativicutes</taxon>
        <taxon>Selenomonadales</taxon>
        <taxon>Sporomusaceae</taxon>
        <taxon>Pelosinus</taxon>
    </lineage>
</organism>
<proteinExistence type="predicted"/>
<sequence length="196" mass="22103">MNKKGGFILILIVLFSINSYAFASYSPKIEGKPSEFQPSNSVGYFLWQDRDGFHLRTSAAGTKHKFSGSIRTNGKFGDIFAKMSGTDDSSDMNNDRDKIDFNLTNLSGEAGIDLYVKGGTDITFELFMDGETVDPENIYIGSEGWHPGKSKFTLQQDGKKENKDNQIIIVDGGFWWGWEPPYSPWRHGPGPRDRRW</sequence>
<dbReference type="RefSeq" id="WP_090932263.1">
    <property type="nucleotide sequence ID" value="NZ_FOTS01000002.1"/>
</dbReference>
<name>A0A1I4H118_9FIRM</name>
<protein>
    <submittedName>
        <fullName evidence="1">Uncharacterized protein</fullName>
    </submittedName>
</protein>
<dbReference type="AlphaFoldDB" id="A0A1I4H118"/>